<comment type="caution">
    <text evidence="1">The sequence shown here is derived from an EMBL/GenBank/DDBJ whole genome shotgun (WGS) entry which is preliminary data.</text>
</comment>
<evidence type="ECO:0000313" key="2">
    <source>
        <dbReference type="Proteomes" id="UP000633731"/>
    </source>
</evidence>
<sequence>MNSEDIKALYTERKPTKHDDYYHDISGSVSEIFKVARNIVEHYKGINKYNINPERYNDIDITQPEIILDRLSDAGVTSIINPIPFEHKLVGHCLTLAIVALDMMRYKNIPSRLRYAYCTYFSQDIYPEQILIEYWCEDKGAWLLGDPSMNQEVLDHNQISVNVDFCNVDNTLSQPIYQVWYHLRKGKLDFTMYRGINDRQERKQVLEEVARIFVNDLAMMNNLLLSIYDYVLTPYQSDHLSAELLQYLDEIADEMMASPGCLIAYDESNLIRYRPRTAVRKSVFRREEEIFDV</sequence>
<reference evidence="1" key="1">
    <citation type="submission" date="2021-01" db="EMBL/GenBank/DDBJ databases">
        <title>Draft genome of Pantoea agglomerans Eh 335.</title>
        <authorList>
            <person name="Emsley S.A."/>
            <person name="Oline D.K."/>
            <person name="Saw J.H."/>
            <person name="Ushijima B."/>
            <person name="Videau P."/>
            <person name="Koyack M.J."/>
        </authorList>
    </citation>
    <scope>NUCLEOTIDE SEQUENCE</scope>
    <source>
        <strain evidence="1">Eh 335</strain>
    </source>
</reference>
<organism evidence="1 2">
    <name type="scientific">Enterobacter agglomerans</name>
    <name type="common">Erwinia herbicola</name>
    <name type="synonym">Pantoea agglomerans</name>
    <dbReference type="NCBI Taxonomy" id="549"/>
    <lineage>
        <taxon>Bacteria</taxon>
        <taxon>Pseudomonadati</taxon>
        <taxon>Pseudomonadota</taxon>
        <taxon>Gammaproteobacteria</taxon>
        <taxon>Enterobacterales</taxon>
        <taxon>Erwiniaceae</taxon>
        <taxon>Pantoea</taxon>
        <taxon>Pantoea agglomerans group</taxon>
    </lineage>
</organism>
<keyword evidence="2" id="KW-1185">Reference proteome</keyword>
<dbReference type="Proteomes" id="UP000633731">
    <property type="component" value="Unassembled WGS sequence"/>
</dbReference>
<proteinExistence type="predicted"/>
<protein>
    <submittedName>
        <fullName evidence="1">Uncharacterized protein</fullName>
    </submittedName>
</protein>
<name>A0ACC5RJ35_ENTAG</name>
<accession>A0ACC5RJ35</accession>
<evidence type="ECO:0000313" key="1">
    <source>
        <dbReference type="EMBL" id="MBK4724642.1"/>
    </source>
</evidence>
<dbReference type="EMBL" id="JAEOXF010000002">
    <property type="protein sequence ID" value="MBK4724642.1"/>
    <property type="molecule type" value="Genomic_DNA"/>
</dbReference>
<gene>
    <name evidence="1" type="ORF">JJL49_05285</name>
</gene>